<dbReference type="EMBL" id="JAPDRQ010000215">
    <property type="protein sequence ID" value="KAJ9652128.1"/>
    <property type="molecule type" value="Genomic_DNA"/>
</dbReference>
<sequence length="931" mass="105093">QGHRGHYEAIPLEELQGGLDLLSKEKPGAHSNSLSSIVLCVMLLVATAALTIRIEVQRRLLSTSECSTRSVEVFLPLLVSLYDALRFQKTEDSHAEQDVDASAYDDLVHTLKSTWLSSRWRYVPAAFVMSLGCYLVAGLWLSSESSYVCPLLSLEIVAVPRLQFAALCLDSFLAIAALELAVGGTASTSSITSAPRSWMTIMTFSSAVWTVVAVVVYRTEPENVNWLLLRQEPSRAASSFALLSRALLLSAFCVSTLYSILHLGVLHISMTLTALLTIIPGFRFIWSAKRPYPPISSIYLTWAFVLIYIAWSLYCRIKRAMQSSATPPSTSRRIVIFVIFIVLIYPGLIKTNTVYFHPIDLLMYDAQNQYISYLNTAARSKSLADAVHIYQEKYHDNPPPGFDIWFDFARNRSVWVTDEFDQIHDDLLPFRAIPPGDIRLHTWEDVSNPWNEISGITIRKGEAKVQENVLPTHRWMLEGVAQMINQFSQYLPDMDLAFNLNDESRVALHYDDIQSYKMQALRSSFLGSSSWATDRGGWRDIPPEPTTDTVYENWSFRNTFQEWGAAGCPPSSPARRSLTPLFKSQMCLDCAADHSLGQFLSNWSTAADPCHQPDLANLHGFYLSPAAFKTTHLLRPVFSQSKVHGYNDVLYPSAWNYIDKAVYAPVNSSGVPGTDSFIANFPDPLFSEKQDILYWRGATSEGVSDGHGAWRGMVRQRMVHMADNLTNSQHDRITLLLPDHKHSDRYTYTTVSGTSLPKLNLNSSAHFVDGIARCGGIDCLAQEQEFASAHPVDFQAHWSYKYLMDLDGAGFSGRFLPFLQSRSLPFKAALFREWYDSRLIPWLHFVPQDIRLHGLWSTLAYFAGVEGIDEDGRKWKWKGHEREAALIADGGREWAGRVLTKADMEVYMFRLLLEWGRITDDNRDRLGFVLT</sequence>
<gene>
    <name evidence="1" type="ORF">H2198_008610</name>
</gene>
<feature type="non-terminal residue" evidence="1">
    <location>
        <position position="1"/>
    </location>
</feature>
<name>A0ACC2ZWP0_9EURO</name>
<protein>
    <submittedName>
        <fullName evidence="1">Uncharacterized protein</fullName>
    </submittedName>
</protein>
<organism evidence="1 2">
    <name type="scientific">Neophaeococcomyces mojaviensis</name>
    <dbReference type="NCBI Taxonomy" id="3383035"/>
    <lineage>
        <taxon>Eukaryota</taxon>
        <taxon>Fungi</taxon>
        <taxon>Dikarya</taxon>
        <taxon>Ascomycota</taxon>
        <taxon>Pezizomycotina</taxon>
        <taxon>Eurotiomycetes</taxon>
        <taxon>Chaetothyriomycetidae</taxon>
        <taxon>Chaetothyriales</taxon>
        <taxon>Chaetothyriales incertae sedis</taxon>
        <taxon>Neophaeococcomyces</taxon>
    </lineage>
</organism>
<comment type="caution">
    <text evidence="1">The sequence shown here is derived from an EMBL/GenBank/DDBJ whole genome shotgun (WGS) entry which is preliminary data.</text>
</comment>
<evidence type="ECO:0000313" key="2">
    <source>
        <dbReference type="Proteomes" id="UP001172386"/>
    </source>
</evidence>
<reference evidence="1" key="1">
    <citation type="submission" date="2022-10" db="EMBL/GenBank/DDBJ databases">
        <title>Culturing micro-colonial fungi from biological soil crusts in the Mojave desert and describing Neophaeococcomyces mojavensis, and introducing the new genera and species Taxawa tesnikishii.</title>
        <authorList>
            <person name="Kurbessoian T."/>
            <person name="Stajich J.E."/>
        </authorList>
    </citation>
    <scope>NUCLEOTIDE SEQUENCE</scope>
    <source>
        <strain evidence="1">JES_112</strain>
    </source>
</reference>
<evidence type="ECO:0000313" key="1">
    <source>
        <dbReference type="EMBL" id="KAJ9652128.1"/>
    </source>
</evidence>
<accession>A0ACC2ZWP0</accession>
<dbReference type="Proteomes" id="UP001172386">
    <property type="component" value="Unassembled WGS sequence"/>
</dbReference>
<proteinExistence type="predicted"/>
<keyword evidence="2" id="KW-1185">Reference proteome</keyword>